<feature type="transmembrane region" description="Helical" evidence="5">
    <location>
        <begin position="145"/>
        <end position="166"/>
    </location>
</feature>
<dbReference type="PANTHER" id="PTHR46641">
    <property type="entry name" value="FMRFAMIDE RECEPTOR-RELATED"/>
    <property type="match status" value="1"/>
</dbReference>
<accession>A0A8R1E211</accession>
<feature type="transmembrane region" description="Helical" evidence="5">
    <location>
        <begin position="12"/>
        <end position="36"/>
    </location>
</feature>
<feature type="transmembrane region" description="Helical" evidence="5">
    <location>
        <begin position="48"/>
        <end position="70"/>
    </location>
</feature>
<dbReference type="GO" id="GO:0016020">
    <property type="term" value="C:membrane"/>
    <property type="evidence" value="ECO:0007669"/>
    <property type="project" value="UniProtKB-SubCell"/>
</dbReference>
<reference evidence="7" key="2">
    <citation type="submission" date="2022-06" db="UniProtKB">
        <authorList>
            <consortium name="EnsemblMetazoa"/>
        </authorList>
    </citation>
    <scope>IDENTIFICATION</scope>
    <source>
        <strain evidence="7">DF5081</strain>
    </source>
</reference>
<dbReference type="Gene3D" id="1.20.1070.10">
    <property type="entry name" value="Rhodopsin 7-helix transmembrane proteins"/>
    <property type="match status" value="1"/>
</dbReference>
<dbReference type="InterPro" id="IPR017452">
    <property type="entry name" value="GPCR_Rhodpsn_7TM"/>
</dbReference>
<protein>
    <submittedName>
        <fullName evidence="7">G_PROTEIN_RECEP_F1_2 domain-containing protein</fullName>
    </submittedName>
</protein>
<feature type="domain" description="G-protein coupled receptors family 1 profile" evidence="6">
    <location>
        <begin position="33"/>
        <end position="127"/>
    </location>
</feature>
<keyword evidence="3 5" id="KW-1133">Transmembrane helix</keyword>
<dbReference type="EnsemblMetazoa" id="CJA18825.1">
    <property type="protein sequence ID" value="CJA18825.1"/>
    <property type="gene ID" value="WBGene00138029"/>
</dbReference>
<evidence type="ECO:0000256" key="3">
    <source>
        <dbReference type="ARBA" id="ARBA00022989"/>
    </source>
</evidence>
<dbReference type="PROSITE" id="PS50262">
    <property type="entry name" value="G_PROTEIN_RECEP_F1_2"/>
    <property type="match status" value="1"/>
</dbReference>
<evidence type="ECO:0000256" key="5">
    <source>
        <dbReference type="SAM" id="Phobius"/>
    </source>
</evidence>
<evidence type="ECO:0000256" key="1">
    <source>
        <dbReference type="ARBA" id="ARBA00004370"/>
    </source>
</evidence>
<evidence type="ECO:0000256" key="2">
    <source>
        <dbReference type="ARBA" id="ARBA00022692"/>
    </source>
</evidence>
<reference evidence="8" key="1">
    <citation type="submission" date="2010-08" db="EMBL/GenBank/DDBJ databases">
        <authorList>
            <consortium name="Caenorhabditis japonica Sequencing Consortium"/>
            <person name="Wilson R.K."/>
        </authorList>
    </citation>
    <scope>NUCLEOTIDE SEQUENCE [LARGE SCALE GENOMIC DNA]</scope>
    <source>
        <strain evidence="8">DF5081</strain>
    </source>
</reference>
<evidence type="ECO:0000313" key="8">
    <source>
        <dbReference type="Proteomes" id="UP000005237"/>
    </source>
</evidence>
<dbReference type="AlphaFoldDB" id="A0A8R1E211"/>
<keyword evidence="2 5" id="KW-0812">Transmembrane</keyword>
<dbReference type="PANTHER" id="PTHR46641:SF9">
    <property type="entry name" value="G-PROTEIN COUPLED RECEPTORS FAMILY 1 PROFILE DOMAIN-CONTAINING PROTEIN"/>
    <property type="match status" value="1"/>
</dbReference>
<keyword evidence="4 5" id="KW-0472">Membrane</keyword>
<evidence type="ECO:0000313" key="7">
    <source>
        <dbReference type="EnsemblMetazoa" id="CJA18825.1"/>
    </source>
</evidence>
<sequence length="245" mass="27848">MDTVGKCPSLPSSWAIAFDGPISFVVIFGGVIGNVYSMKQLFSRSINTSMLVSLTGLAIWDIVLLIAALWHHSLWATMQYFSFRDEPWDAEMVSMNALVECGHITSTWMLIEVVAERFIAVTRPFQFAPVHRKQRRKSYARVVGGLIRIPLMMTIAACVICLPCTIEYTLEPCMYKEIESQHGICTMFEIASKLVQRTVPYENCPVSELSRIRTVPKQNCSYQNCPESELFVSELPQIRTILYKF</sequence>
<evidence type="ECO:0000259" key="6">
    <source>
        <dbReference type="PROSITE" id="PS50262"/>
    </source>
</evidence>
<keyword evidence="8" id="KW-1185">Reference proteome</keyword>
<evidence type="ECO:0000256" key="4">
    <source>
        <dbReference type="ARBA" id="ARBA00023136"/>
    </source>
</evidence>
<dbReference type="Proteomes" id="UP000005237">
    <property type="component" value="Unassembled WGS sequence"/>
</dbReference>
<proteinExistence type="predicted"/>
<dbReference type="SUPFAM" id="SSF81321">
    <property type="entry name" value="Family A G protein-coupled receptor-like"/>
    <property type="match status" value="1"/>
</dbReference>
<comment type="subcellular location">
    <subcellularLocation>
        <location evidence="1">Membrane</location>
    </subcellularLocation>
</comment>
<organism evidence="7 8">
    <name type="scientific">Caenorhabditis japonica</name>
    <dbReference type="NCBI Taxonomy" id="281687"/>
    <lineage>
        <taxon>Eukaryota</taxon>
        <taxon>Metazoa</taxon>
        <taxon>Ecdysozoa</taxon>
        <taxon>Nematoda</taxon>
        <taxon>Chromadorea</taxon>
        <taxon>Rhabditida</taxon>
        <taxon>Rhabditina</taxon>
        <taxon>Rhabditomorpha</taxon>
        <taxon>Rhabditoidea</taxon>
        <taxon>Rhabditidae</taxon>
        <taxon>Peloderinae</taxon>
        <taxon>Caenorhabditis</taxon>
    </lineage>
</organism>
<dbReference type="InterPro" id="IPR052954">
    <property type="entry name" value="GPCR-Ligand_Int"/>
</dbReference>
<name>A0A8R1E211_CAEJA</name>